<keyword evidence="4" id="KW-1185">Reference proteome</keyword>
<dbReference type="PANTHER" id="PTHR33026">
    <property type="entry name" value="OS06G0360600 PROTEIN"/>
    <property type="match status" value="1"/>
</dbReference>
<accession>A0AAD8VV37</accession>
<sequence>MAQKWLYIHEEYVGNQEYGIAPFDGAAEILRRRSWDAEASAEERTTTDALMKRIHQLQNTHGEELSGIQITAYFLRIRVQPLQARKTPLSMYAGEEDVDRISTDLSVKDLEKLTRCFFSLSKKDEVPTSCRVEPYSGNHALPENHQVLSSLPPLPEGGEVDERAVVHDEPQESTHPESEVAASNKSTASSDKVSGSEPTASARSLSPPPTVSPNNKRKREEVEDSGTSKPIGSTAEETSPEEGGTFYPYDDAGSVSSGEEEEEETAVPDTDPTSTSNTVVLSEARRAAEENPPLSQQNLETSTLLASPQAPSPKRARVEASESHEIVVGGSSTPSLDDPVMKHLIKLGTQFIGFRDAAEDLREALDKAEKRADALAIKLEQSEKAREKAQQDASVVEDLRQRLHNAETALSDKISQQIAREESVIAPLETQNRRFVRRMGEDFTLHEAEEDRLLDTLSILELQVKPENPEKMNKEKWKALVKDAKPQSKKIIAFLGPKPAGSTSSAKTEVK</sequence>
<feature type="compositionally biased region" description="Polar residues" evidence="2">
    <location>
        <begin position="225"/>
        <end position="237"/>
    </location>
</feature>
<evidence type="ECO:0000256" key="1">
    <source>
        <dbReference type="SAM" id="Coils"/>
    </source>
</evidence>
<protein>
    <submittedName>
        <fullName evidence="3">Uncharacterized protein</fullName>
    </submittedName>
</protein>
<feature type="compositionally biased region" description="Basic and acidic residues" evidence="2">
    <location>
        <begin position="316"/>
        <end position="325"/>
    </location>
</feature>
<comment type="caution">
    <text evidence="3">The sequence shown here is derived from an EMBL/GenBank/DDBJ whole genome shotgun (WGS) entry which is preliminary data.</text>
</comment>
<organism evidence="3 4">
    <name type="scientific">Lolium multiflorum</name>
    <name type="common">Italian ryegrass</name>
    <name type="synonym">Lolium perenne subsp. multiflorum</name>
    <dbReference type="NCBI Taxonomy" id="4521"/>
    <lineage>
        <taxon>Eukaryota</taxon>
        <taxon>Viridiplantae</taxon>
        <taxon>Streptophyta</taxon>
        <taxon>Embryophyta</taxon>
        <taxon>Tracheophyta</taxon>
        <taxon>Spermatophyta</taxon>
        <taxon>Magnoliopsida</taxon>
        <taxon>Liliopsida</taxon>
        <taxon>Poales</taxon>
        <taxon>Poaceae</taxon>
        <taxon>BOP clade</taxon>
        <taxon>Pooideae</taxon>
        <taxon>Poodae</taxon>
        <taxon>Poeae</taxon>
        <taxon>Poeae Chloroplast Group 2 (Poeae type)</taxon>
        <taxon>Loliodinae</taxon>
        <taxon>Loliinae</taxon>
        <taxon>Lolium</taxon>
    </lineage>
</organism>
<name>A0AAD8VV37_LOLMU</name>
<feature type="compositionally biased region" description="Polar residues" evidence="2">
    <location>
        <begin position="181"/>
        <end position="204"/>
    </location>
</feature>
<feature type="region of interest" description="Disordered" evidence="2">
    <location>
        <begin position="136"/>
        <end position="333"/>
    </location>
</feature>
<feature type="compositionally biased region" description="Basic and acidic residues" evidence="2">
    <location>
        <begin position="160"/>
        <end position="178"/>
    </location>
</feature>
<evidence type="ECO:0000313" key="3">
    <source>
        <dbReference type="EMBL" id="KAK1617913.1"/>
    </source>
</evidence>
<reference evidence="3" key="1">
    <citation type="submission" date="2023-07" db="EMBL/GenBank/DDBJ databases">
        <title>A chromosome-level genome assembly of Lolium multiflorum.</title>
        <authorList>
            <person name="Chen Y."/>
            <person name="Copetti D."/>
            <person name="Kolliker R."/>
            <person name="Studer B."/>
        </authorList>
    </citation>
    <scope>NUCLEOTIDE SEQUENCE</scope>
    <source>
        <strain evidence="3">02402/16</strain>
        <tissue evidence="3">Leaf</tissue>
    </source>
</reference>
<feature type="compositionally biased region" description="Polar residues" evidence="2">
    <location>
        <begin position="293"/>
        <end position="306"/>
    </location>
</feature>
<dbReference type="PANTHER" id="PTHR33026:SF7">
    <property type="entry name" value="OS03G0100275 PROTEIN"/>
    <property type="match status" value="1"/>
</dbReference>
<evidence type="ECO:0000313" key="4">
    <source>
        <dbReference type="Proteomes" id="UP001231189"/>
    </source>
</evidence>
<evidence type="ECO:0000256" key="2">
    <source>
        <dbReference type="SAM" id="MobiDB-lite"/>
    </source>
</evidence>
<keyword evidence="1" id="KW-0175">Coiled coil</keyword>
<feature type="coiled-coil region" evidence="1">
    <location>
        <begin position="351"/>
        <end position="416"/>
    </location>
</feature>
<gene>
    <name evidence="3" type="ORF">QYE76_023430</name>
</gene>
<feature type="compositionally biased region" description="Polar residues" evidence="2">
    <location>
        <begin position="271"/>
        <end position="280"/>
    </location>
</feature>
<dbReference type="AlphaFoldDB" id="A0AAD8VV37"/>
<dbReference type="EMBL" id="JAUUTY010000006">
    <property type="protein sequence ID" value="KAK1617913.1"/>
    <property type="molecule type" value="Genomic_DNA"/>
</dbReference>
<dbReference type="Proteomes" id="UP001231189">
    <property type="component" value="Unassembled WGS sequence"/>
</dbReference>
<proteinExistence type="predicted"/>